<dbReference type="STRING" id="1297750.SAMN05444405_11558"/>
<feature type="domain" description="Transglutaminase-like" evidence="2">
    <location>
        <begin position="273"/>
        <end position="377"/>
    </location>
</feature>
<feature type="chain" id="PRO_5012002350" description="DUF3857 domain-containing protein" evidence="1">
    <location>
        <begin position="22"/>
        <end position="633"/>
    </location>
</feature>
<evidence type="ECO:0000313" key="4">
    <source>
        <dbReference type="EMBL" id="SHF85859.1"/>
    </source>
</evidence>
<feature type="signal peptide" evidence="1">
    <location>
        <begin position="1"/>
        <end position="21"/>
    </location>
</feature>
<dbReference type="InterPro" id="IPR002931">
    <property type="entry name" value="Transglutaminase-like"/>
</dbReference>
<name>A0A1M5F2U0_9BACE</name>
<dbReference type="Gene3D" id="3.10.620.30">
    <property type="match status" value="1"/>
</dbReference>
<dbReference type="AlphaFoldDB" id="A0A1M5F2U0"/>
<dbReference type="Pfam" id="PF12969">
    <property type="entry name" value="DUF3857"/>
    <property type="match status" value="1"/>
</dbReference>
<dbReference type="RefSeq" id="WP_073403184.1">
    <property type="nucleotide sequence ID" value="NZ_FQTV01000015.1"/>
</dbReference>
<dbReference type="InterPro" id="IPR024618">
    <property type="entry name" value="DUF3857"/>
</dbReference>
<dbReference type="Proteomes" id="UP000184509">
    <property type="component" value="Unassembled WGS sequence"/>
</dbReference>
<dbReference type="EMBL" id="FQTV01000015">
    <property type="protein sequence ID" value="SHF85859.1"/>
    <property type="molecule type" value="Genomic_DNA"/>
</dbReference>
<organism evidence="4 5">
    <name type="scientific">Bacteroides luti</name>
    <dbReference type="NCBI Taxonomy" id="1297750"/>
    <lineage>
        <taxon>Bacteria</taxon>
        <taxon>Pseudomonadati</taxon>
        <taxon>Bacteroidota</taxon>
        <taxon>Bacteroidia</taxon>
        <taxon>Bacteroidales</taxon>
        <taxon>Bacteroidaceae</taxon>
        <taxon>Bacteroides</taxon>
    </lineage>
</organism>
<protein>
    <recommendedName>
        <fullName evidence="6">DUF3857 domain-containing protein</fullName>
    </recommendedName>
</protein>
<dbReference type="InterPro" id="IPR038765">
    <property type="entry name" value="Papain-like_cys_pep_sf"/>
</dbReference>
<sequence length="633" mass="72160">MWNNKIKYLFFILLTFSTANAQEQLTFPEIADSLKENAYSVVRFYEKEFKYQSDVSGEEKTTTIITILNSKGEDDAGFGCYTDPFHELKDFSGAIYDASGRLIRKIKQSELKSTEFSMNLASDDKNYFFSPTLVSYPITIKYEWVIKTKKGLLGLPVFWPQDSYNQSVEEATYRLYAPANAEFLYKAINMSVQSEKKNGKEGAYQEWKLKNIKAIEDEPYSRSLSTLVPILYITPKNFTYDKTHGNLSSWKSFGDWEYSLLKDRDILPDAFKQTLAEITKDCKTDYDKVKAVYDYLAKTTRYVSIQLGIGGYQPMTAEEVAKTGFGDCKALSNYAKAMLKELGIPSTYTVISTVYPKLFKDFPNFSQLDHVILQVPLKEKTLWLECTNPDYPLGYVHSNIAGHEAILIKETGGEVLRLPAYKDSLNTESHTATISLTEEGSATAKVIRTSNLIQYEQISEITKLPPVKQIDYLREDIQLPQARVNNVTYKEDKSAKPSIVVNYNVNCEKYGNKTGNRLFVPINIFRRGPSKLANKKRIHPIYINYGYLDSDTITLEIPKNYTVESLPKLPVIDKKFGKFNASIDVNGDKIVIVNKLFFRSGEYDTKAYPEFTAFCKEVSNAYASKIILKKKAE</sequence>
<accession>A0A1M5F2U0</accession>
<dbReference type="Gene3D" id="2.60.40.3140">
    <property type="match status" value="1"/>
</dbReference>
<dbReference type="SUPFAM" id="SSF54001">
    <property type="entry name" value="Cysteine proteinases"/>
    <property type="match status" value="1"/>
</dbReference>
<evidence type="ECO:0000259" key="3">
    <source>
        <dbReference type="Pfam" id="PF12969"/>
    </source>
</evidence>
<evidence type="ECO:0008006" key="6">
    <source>
        <dbReference type="Google" id="ProtNLM"/>
    </source>
</evidence>
<reference evidence="4 5" key="1">
    <citation type="submission" date="2016-11" db="EMBL/GenBank/DDBJ databases">
        <authorList>
            <person name="Jaros S."/>
            <person name="Januszkiewicz K."/>
            <person name="Wedrychowicz H."/>
        </authorList>
    </citation>
    <scope>NUCLEOTIDE SEQUENCE [LARGE SCALE GENOMIC DNA]</scope>
    <source>
        <strain evidence="4 5">DSM 26991</strain>
    </source>
</reference>
<feature type="domain" description="DUF3857" evidence="3">
    <location>
        <begin position="54"/>
        <end position="215"/>
    </location>
</feature>
<dbReference type="Pfam" id="PF01841">
    <property type="entry name" value="Transglut_core"/>
    <property type="match status" value="1"/>
</dbReference>
<dbReference type="Gene3D" id="2.60.120.1130">
    <property type="match status" value="1"/>
</dbReference>
<evidence type="ECO:0000313" key="5">
    <source>
        <dbReference type="Proteomes" id="UP000184509"/>
    </source>
</evidence>
<evidence type="ECO:0000259" key="2">
    <source>
        <dbReference type="Pfam" id="PF01841"/>
    </source>
</evidence>
<keyword evidence="1" id="KW-0732">Signal</keyword>
<dbReference type="OrthoDB" id="8595007at2"/>
<evidence type="ECO:0000256" key="1">
    <source>
        <dbReference type="SAM" id="SignalP"/>
    </source>
</evidence>
<proteinExistence type="predicted"/>
<keyword evidence="5" id="KW-1185">Reference proteome</keyword>
<gene>
    <name evidence="4" type="ORF">SAMN05444405_11558</name>
</gene>